<accession>A0A2N8HAJ8</accession>
<organism evidence="3 4">
    <name type="scientific">Akkermansia muciniphila</name>
    <dbReference type="NCBI Taxonomy" id="239935"/>
    <lineage>
        <taxon>Bacteria</taxon>
        <taxon>Pseudomonadati</taxon>
        <taxon>Verrucomicrobiota</taxon>
        <taxon>Verrucomicrobiia</taxon>
        <taxon>Verrucomicrobiales</taxon>
        <taxon>Akkermansiaceae</taxon>
        <taxon>Akkermansia</taxon>
    </lineage>
</organism>
<name>A0A2N8HAJ8_9BACT</name>
<protein>
    <recommendedName>
        <fullName evidence="2">Putative beta-lactamase-inhibitor-like PepSY-like domain-containing protein</fullName>
    </recommendedName>
</protein>
<feature type="signal peptide" evidence="1">
    <location>
        <begin position="1"/>
        <end position="21"/>
    </location>
</feature>
<evidence type="ECO:0000313" key="4">
    <source>
        <dbReference type="Proteomes" id="UP000236000"/>
    </source>
</evidence>
<dbReference type="SUPFAM" id="SSF160574">
    <property type="entry name" value="BT0923-like"/>
    <property type="match status" value="1"/>
</dbReference>
<reference evidence="3 4" key="1">
    <citation type="journal article" date="2017" name="BMC Genomics">
        <title>Genome sequencing of 39 Akkermansia muciniphila isolates reveals its population structure, genomic and functional diverisity, and global distribution in mammalian gut microbiotas.</title>
        <authorList>
            <person name="Guo X."/>
            <person name="Li S."/>
            <person name="Zhang J."/>
            <person name="Wu F."/>
            <person name="Li X."/>
            <person name="Wu D."/>
            <person name="Zhang M."/>
            <person name="Ou Z."/>
            <person name="Jie Z."/>
            <person name="Yan Q."/>
            <person name="Li P."/>
            <person name="Yi J."/>
            <person name="Peng Y."/>
        </authorList>
    </citation>
    <scope>NUCLEOTIDE SEQUENCE [LARGE SCALE GENOMIC DNA]</scope>
    <source>
        <strain evidence="3 4">GP24</strain>
    </source>
</reference>
<sequence>MNISRILTTTLAAAFALPALADIPASSVPAPVKEQVQKQYPDAGAIEWDFDNDEDIYEAEFRLNGLEYEVKLYPDGTVCLVKADMRLQDLPAPVTAAIARDFPGYAPRRAKQITARGAMKYRVDCRSESAAVRKLELYYALDGKLLSRKADD</sequence>
<proteinExistence type="predicted"/>
<evidence type="ECO:0000259" key="2">
    <source>
        <dbReference type="Pfam" id="PF11396"/>
    </source>
</evidence>
<dbReference type="OrthoDB" id="198760at2"/>
<gene>
    <name evidence="3" type="ORF">CXU22_09495</name>
</gene>
<feature type="chain" id="PRO_5015002870" description="Putative beta-lactamase-inhibitor-like PepSY-like domain-containing protein" evidence="1">
    <location>
        <begin position="22"/>
        <end position="152"/>
    </location>
</feature>
<dbReference type="Pfam" id="PF11396">
    <property type="entry name" value="PepSY_like"/>
    <property type="match status" value="1"/>
</dbReference>
<dbReference type="Proteomes" id="UP000236000">
    <property type="component" value="Unassembled WGS sequence"/>
</dbReference>
<dbReference type="InterPro" id="IPR021533">
    <property type="entry name" value="PepSY-like"/>
</dbReference>
<evidence type="ECO:0000256" key="1">
    <source>
        <dbReference type="SAM" id="SignalP"/>
    </source>
</evidence>
<keyword evidence="1" id="KW-0732">Signal</keyword>
<dbReference type="RefSeq" id="WP_102714902.1">
    <property type="nucleotide sequence ID" value="NZ_PJKA01000013.1"/>
</dbReference>
<feature type="domain" description="Putative beta-lactamase-inhibitor-like PepSY-like" evidence="2">
    <location>
        <begin position="57"/>
        <end position="146"/>
    </location>
</feature>
<comment type="caution">
    <text evidence="3">The sequence shown here is derived from an EMBL/GenBank/DDBJ whole genome shotgun (WGS) entry which is preliminary data.</text>
</comment>
<evidence type="ECO:0000313" key="3">
    <source>
        <dbReference type="EMBL" id="PNC16882.1"/>
    </source>
</evidence>
<dbReference type="AlphaFoldDB" id="A0A2N8HAJ8"/>
<dbReference type="Gene3D" id="3.10.450.360">
    <property type="match status" value="1"/>
</dbReference>
<dbReference type="EMBL" id="PJKA01000013">
    <property type="protein sequence ID" value="PNC16882.1"/>
    <property type="molecule type" value="Genomic_DNA"/>
</dbReference>